<evidence type="ECO:0000256" key="9">
    <source>
        <dbReference type="ARBA" id="ARBA00023136"/>
    </source>
</evidence>
<keyword evidence="9 11" id="KW-0472">Membrane</keyword>
<organism evidence="12">
    <name type="scientific">Blastobotrys adeninivorans</name>
    <name type="common">Yeast</name>
    <name type="synonym">Arxula adeninivorans</name>
    <dbReference type="NCBI Taxonomy" id="409370"/>
    <lineage>
        <taxon>Eukaryota</taxon>
        <taxon>Fungi</taxon>
        <taxon>Dikarya</taxon>
        <taxon>Ascomycota</taxon>
        <taxon>Saccharomycotina</taxon>
        <taxon>Dipodascomycetes</taxon>
        <taxon>Dipodascales</taxon>
        <taxon>Trichomonascaceae</taxon>
        <taxon>Blastobotrys</taxon>
    </lineage>
</organism>
<dbReference type="InterPro" id="IPR036636">
    <property type="entry name" value="COX7C/Cox8_sf"/>
</dbReference>
<dbReference type="PANTHER" id="PTHR13313:SF0">
    <property type="entry name" value="CYTOCHROME C OXIDASE SUBUNIT 7C, MITOCHONDRIAL"/>
    <property type="match status" value="1"/>
</dbReference>
<dbReference type="EMBL" id="HG937691">
    <property type="protein sequence ID" value="CDP33354.1"/>
    <property type="molecule type" value="Genomic_DNA"/>
</dbReference>
<dbReference type="SUPFAM" id="SSF81427">
    <property type="entry name" value="Mitochondrial cytochrome c oxidase subunit VIIc (aka VIIIa)"/>
    <property type="match status" value="1"/>
</dbReference>
<evidence type="ECO:0000256" key="8">
    <source>
        <dbReference type="ARBA" id="ARBA00023128"/>
    </source>
</evidence>
<evidence type="ECO:0000256" key="2">
    <source>
        <dbReference type="ARBA" id="ARBA00004673"/>
    </source>
</evidence>
<keyword evidence="6 11" id="KW-0809">Transit peptide</keyword>
<proteinExistence type="inferred from homology"/>
<evidence type="ECO:0000256" key="10">
    <source>
        <dbReference type="ARBA" id="ARBA00071004"/>
    </source>
</evidence>
<accession>A0A060SXV1</accession>
<evidence type="ECO:0000256" key="1">
    <source>
        <dbReference type="ARBA" id="ARBA00004434"/>
    </source>
</evidence>
<reference evidence="12" key="1">
    <citation type="submission" date="2014-02" db="EMBL/GenBank/DDBJ databases">
        <authorList>
            <person name="Genoscope - CEA"/>
        </authorList>
    </citation>
    <scope>NUCLEOTIDE SEQUENCE</scope>
    <source>
        <strain evidence="12">LS3</strain>
    </source>
</reference>
<evidence type="ECO:0000256" key="7">
    <source>
        <dbReference type="ARBA" id="ARBA00022989"/>
    </source>
</evidence>
<dbReference type="GO" id="GO:0006123">
    <property type="term" value="P:mitochondrial electron transport, cytochrome c to oxygen"/>
    <property type="evidence" value="ECO:0007669"/>
    <property type="project" value="UniProtKB-UniRule"/>
</dbReference>
<reference evidence="12" key="2">
    <citation type="submission" date="2014-06" db="EMBL/GenBank/DDBJ databases">
        <title>The complete genome of Blastobotrys (Arxula) adeninivorans LS3 - a yeast of biotechnological interest.</title>
        <authorList>
            <person name="Kunze G."/>
            <person name="Gaillardin C."/>
            <person name="Czernicka M."/>
            <person name="Durrens P."/>
            <person name="Martin T."/>
            <person name="Boer E."/>
            <person name="Gabaldon T."/>
            <person name="Cruz J."/>
            <person name="Talla E."/>
            <person name="Marck C."/>
            <person name="Goffeau A."/>
            <person name="Barbe V."/>
            <person name="Baret P."/>
            <person name="Baronian K."/>
            <person name="Beier S."/>
            <person name="Bleykasten C."/>
            <person name="Bode R."/>
            <person name="Casaregola S."/>
            <person name="Despons L."/>
            <person name="Fairhead C."/>
            <person name="Giersberg M."/>
            <person name="Gierski P."/>
            <person name="Hahnel U."/>
            <person name="Hartmann A."/>
            <person name="Jankowska D."/>
            <person name="Jubin C."/>
            <person name="Jung P."/>
            <person name="Lafontaine I."/>
            <person name="Leh-Louis V."/>
            <person name="Lemaire M."/>
            <person name="Marcet-Houben M."/>
            <person name="Mascher M."/>
            <person name="Morel G."/>
            <person name="Richard G.-F."/>
            <person name="Riechen J."/>
            <person name="Sacerdot C."/>
            <person name="Sarkar A."/>
            <person name="Savel G."/>
            <person name="Schacherer J."/>
            <person name="Sherman D."/>
            <person name="Straub M.-L."/>
            <person name="Stein N."/>
            <person name="Thierry A."/>
            <person name="Trautwein-Schult A."/>
            <person name="Westhof E."/>
            <person name="Worch S."/>
            <person name="Dujon B."/>
            <person name="Souciet J.-L."/>
            <person name="Wincker P."/>
            <person name="Scholz U."/>
            <person name="Neuveglise N."/>
        </authorList>
    </citation>
    <scope>NUCLEOTIDE SEQUENCE</scope>
    <source>
        <strain evidence="12">LS3</strain>
    </source>
</reference>
<dbReference type="FunFam" id="4.10.49.10:FF:000001">
    <property type="entry name" value="Cytochrome c oxidase subunit 7C"/>
    <property type="match status" value="1"/>
</dbReference>
<evidence type="ECO:0000256" key="11">
    <source>
        <dbReference type="RuleBase" id="RU368123"/>
    </source>
</evidence>
<dbReference type="PhylomeDB" id="A0A060SXV1"/>
<gene>
    <name evidence="12" type="ORF">GNLVRS02_ARAD1A07546g</name>
</gene>
<dbReference type="Pfam" id="PF02935">
    <property type="entry name" value="COX7C"/>
    <property type="match status" value="1"/>
</dbReference>
<dbReference type="Gene3D" id="4.10.49.10">
    <property type="entry name" value="Cytochrome c oxidase subunit VIIc"/>
    <property type="match status" value="1"/>
</dbReference>
<dbReference type="UniPathway" id="UPA00705"/>
<comment type="subcellular location">
    <subcellularLocation>
        <location evidence="1 11">Mitochondrion inner membrane</location>
        <topology evidence="1 11">Single-pass membrane protein</topology>
    </subcellularLocation>
</comment>
<sequence>MLARQGLRTVARRGFSTSPVARGGHLPEGPYSNLPFKVHGRKYVPYWVLHWGFFVVGVGAPFGIAYFQLKKSGSI</sequence>
<evidence type="ECO:0000256" key="3">
    <source>
        <dbReference type="ARBA" id="ARBA00010514"/>
    </source>
</evidence>
<dbReference type="GO" id="GO:0045277">
    <property type="term" value="C:respiratory chain complex IV"/>
    <property type="evidence" value="ECO:0007669"/>
    <property type="project" value="UniProtKB-UniRule"/>
</dbReference>
<keyword evidence="5 11" id="KW-0999">Mitochondrion inner membrane</keyword>
<comment type="function">
    <text evidence="11">Component of the cytochrome c oxidase, the last enzyme in the mitochondrial electron transport chain which drives oxidative phosphorylation. The respiratory chain contains 3 multisubunit complexes succinate dehydrogenase (complex II, CII), ubiquinol-cytochrome c oxidoreductase (cytochrome b-c1 complex, complex III, CIII) and cytochrome c oxidase (complex IV, CIV), that cooperate to transfer electrons derived from NADH and succinate to molecular oxygen, creating an electrochemical gradient over the inner membrane that drives transmembrane transport and the ATP synthase. Cytochrome c oxidase is the component of the respiratory chain that catalyzes the reduction of oxygen to water. Electrons originating from reduced cytochrome c in the intermembrane space (IMS) are transferred via the dinuclear copper A center (CU(A)) of subunit 2 and heme A of subunit 1 to the active site in subunit 1, a binuclear center (BNC) formed by heme A3 and copper B (CU(B)). The BNC reduces molecular oxygen to 2 water molecules using 4 electrons from cytochrome c in the IMS and 4 protons from the mitochondrial matrix.</text>
</comment>
<feature type="transmembrane region" description="Helical" evidence="11">
    <location>
        <begin position="44"/>
        <end position="67"/>
    </location>
</feature>
<keyword evidence="7 11" id="KW-1133">Transmembrane helix</keyword>
<keyword evidence="4 11" id="KW-0812">Transmembrane</keyword>
<dbReference type="GO" id="GO:0005743">
    <property type="term" value="C:mitochondrial inner membrane"/>
    <property type="evidence" value="ECO:0007669"/>
    <property type="project" value="UniProtKB-SubCell"/>
</dbReference>
<evidence type="ECO:0000256" key="4">
    <source>
        <dbReference type="ARBA" id="ARBA00022692"/>
    </source>
</evidence>
<protein>
    <recommendedName>
        <fullName evidence="10 11">Cytochrome c oxidase subunit 8, mitochondrial</fullName>
    </recommendedName>
    <alternativeName>
        <fullName evidence="11">Cytochrome c oxidase polypeptide VIII</fullName>
    </alternativeName>
</protein>
<name>A0A060SXV1_BLAAD</name>
<dbReference type="InterPro" id="IPR004202">
    <property type="entry name" value="COX7C/Cox8"/>
</dbReference>
<comment type="similarity">
    <text evidence="3 11">Belongs to the cytochrome c oxidase VIIc family.</text>
</comment>
<keyword evidence="8 11" id="KW-0496">Mitochondrion</keyword>
<evidence type="ECO:0000256" key="5">
    <source>
        <dbReference type="ARBA" id="ARBA00022792"/>
    </source>
</evidence>
<evidence type="ECO:0000313" key="12">
    <source>
        <dbReference type="EMBL" id="CDP33354.1"/>
    </source>
</evidence>
<dbReference type="AlphaFoldDB" id="A0A060SXV1"/>
<comment type="subunit">
    <text evidence="11">Component of the cytochrome c oxidase (complex IV, CIV), a multisubunit enzyme composed of a catalytic core of 3 subunits and several supernumerary subunits. The complex exists as a monomer or a dimer and forms supercomplexes (SCs) in the inner mitochondrial membrane with ubiquinol-cytochrome c oxidoreductase (cytochrome b-c1 complex, complex III, CIII).</text>
</comment>
<evidence type="ECO:0000256" key="6">
    <source>
        <dbReference type="ARBA" id="ARBA00022946"/>
    </source>
</evidence>
<comment type="pathway">
    <text evidence="2 11">Energy metabolism; oxidative phosphorylation.</text>
</comment>
<dbReference type="PANTHER" id="PTHR13313">
    <property type="entry name" value="CYTOCHROME C OXIDASE SUBUNIT VIIC"/>
    <property type="match status" value="1"/>
</dbReference>